<evidence type="ECO:0000313" key="3">
    <source>
        <dbReference type="Proteomes" id="UP000050482"/>
    </source>
</evidence>
<keyword evidence="1" id="KW-0472">Membrane</keyword>
<reference evidence="2 3" key="1">
    <citation type="submission" date="2015-09" db="EMBL/GenBank/DDBJ databases">
        <title>Draft genome sequence of Alicyclobacillus ferrooxydans DSM 22381.</title>
        <authorList>
            <person name="Hemp J."/>
        </authorList>
    </citation>
    <scope>NUCLEOTIDE SEQUENCE [LARGE SCALE GENOMIC DNA]</scope>
    <source>
        <strain evidence="2 3">TC-34</strain>
    </source>
</reference>
<dbReference type="AlphaFoldDB" id="A0A0P9F2P0"/>
<dbReference type="PATRIC" id="fig|471514.4.peg.335"/>
<organism evidence="2 3">
    <name type="scientific">Alicyclobacillus ferrooxydans</name>
    <dbReference type="NCBI Taxonomy" id="471514"/>
    <lineage>
        <taxon>Bacteria</taxon>
        <taxon>Bacillati</taxon>
        <taxon>Bacillota</taxon>
        <taxon>Bacilli</taxon>
        <taxon>Bacillales</taxon>
        <taxon>Alicyclobacillaceae</taxon>
        <taxon>Alicyclobacillus</taxon>
    </lineage>
</organism>
<dbReference type="EMBL" id="LJCO01000008">
    <property type="protein sequence ID" value="KPV45649.1"/>
    <property type="molecule type" value="Genomic_DNA"/>
</dbReference>
<name>A0A0P9F2P0_9BACL</name>
<keyword evidence="1" id="KW-0812">Transmembrane</keyword>
<dbReference type="OrthoDB" id="2997615at2"/>
<keyword evidence="3" id="KW-1185">Reference proteome</keyword>
<evidence type="ECO:0000256" key="1">
    <source>
        <dbReference type="SAM" id="Phobius"/>
    </source>
</evidence>
<comment type="caution">
    <text evidence="2">The sequence shown here is derived from an EMBL/GenBank/DDBJ whole genome shotgun (WGS) entry which is preliminary data.</text>
</comment>
<proteinExistence type="predicted"/>
<gene>
    <name evidence="2" type="ORF">AN477_01675</name>
</gene>
<protein>
    <submittedName>
        <fullName evidence="2">Uncharacterized protein</fullName>
    </submittedName>
</protein>
<keyword evidence="1" id="KW-1133">Transmembrane helix</keyword>
<dbReference type="Proteomes" id="UP000050482">
    <property type="component" value="Unassembled WGS sequence"/>
</dbReference>
<sequence length="150" mass="16114">MPSNLITTFFMICVGFAVAMILFLAPPLVVMKLELATVAHNAARVAAITGSVQDVQNQMNADLRAENLPTTWNGQTLFHVTELQVGQNGPGYLVTSTPTSPSATVEIQYNAPLPFDRALTLFGGPVLSATVPMTTRASYWNEVQYTGANP</sequence>
<dbReference type="RefSeq" id="WP_054967437.1">
    <property type="nucleotide sequence ID" value="NZ_LJCO01000008.1"/>
</dbReference>
<accession>A0A0P9F2P0</accession>
<dbReference type="STRING" id="471514.AN477_01675"/>
<feature type="transmembrane region" description="Helical" evidence="1">
    <location>
        <begin position="6"/>
        <end position="25"/>
    </location>
</feature>
<evidence type="ECO:0000313" key="2">
    <source>
        <dbReference type="EMBL" id="KPV45649.1"/>
    </source>
</evidence>